<dbReference type="Gene3D" id="1.10.245.10">
    <property type="entry name" value="SWIB/MDM2 domain"/>
    <property type="match status" value="1"/>
</dbReference>
<feature type="compositionally biased region" description="Polar residues" evidence="5">
    <location>
        <begin position="948"/>
        <end position="959"/>
    </location>
</feature>
<dbReference type="SMART" id="SM00444">
    <property type="entry name" value="GYF"/>
    <property type="match status" value="1"/>
</dbReference>
<evidence type="ECO:0000259" key="9">
    <source>
        <dbReference type="PROSITE" id="PS51925"/>
    </source>
</evidence>
<dbReference type="SUPFAM" id="SSF90229">
    <property type="entry name" value="CCCH zinc finger"/>
    <property type="match status" value="1"/>
</dbReference>
<name>A0ABQ7Y971_BRANA</name>
<dbReference type="Proteomes" id="UP000824890">
    <property type="component" value="Unassembled WGS sequence"/>
</dbReference>
<evidence type="ECO:0000256" key="5">
    <source>
        <dbReference type="SAM" id="MobiDB-lite"/>
    </source>
</evidence>
<feature type="region of interest" description="Disordered" evidence="5">
    <location>
        <begin position="762"/>
        <end position="786"/>
    </location>
</feature>
<dbReference type="InterPro" id="IPR035445">
    <property type="entry name" value="GYF-like_dom_sf"/>
</dbReference>
<feature type="region of interest" description="Disordered" evidence="5">
    <location>
        <begin position="30"/>
        <end position="83"/>
    </location>
</feature>
<evidence type="ECO:0008006" key="12">
    <source>
        <dbReference type="Google" id="ProtNLM"/>
    </source>
</evidence>
<dbReference type="InterPro" id="IPR036855">
    <property type="entry name" value="Znf_CCCH_sf"/>
</dbReference>
<evidence type="ECO:0000256" key="4">
    <source>
        <dbReference type="PROSITE-ProRule" id="PRU00723"/>
    </source>
</evidence>
<dbReference type="InterPro" id="IPR000571">
    <property type="entry name" value="Znf_CCCH"/>
</dbReference>
<feature type="compositionally biased region" description="Basic and acidic residues" evidence="5">
    <location>
        <begin position="428"/>
        <end position="440"/>
    </location>
</feature>
<feature type="compositionally biased region" description="Polar residues" evidence="5">
    <location>
        <begin position="770"/>
        <end position="780"/>
    </location>
</feature>
<dbReference type="SUPFAM" id="SSF159042">
    <property type="entry name" value="Plus3-like"/>
    <property type="match status" value="1"/>
</dbReference>
<keyword evidence="3 4" id="KW-0862">Zinc</keyword>
<dbReference type="SUPFAM" id="SSF47592">
    <property type="entry name" value="SWIB/MDM2 domain"/>
    <property type="match status" value="1"/>
</dbReference>
<keyword evidence="11" id="KW-1185">Reference proteome</keyword>
<dbReference type="CDD" id="cd10567">
    <property type="entry name" value="SWIB-MDM2_like"/>
    <property type="match status" value="1"/>
</dbReference>
<evidence type="ECO:0000256" key="1">
    <source>
        <dbReference type="ARBA" id="ARBA00022723"/>
    </source>
</evidence>
<dbReference type="InterPro" id="IPR036128">
    <property type="entry name" value="Plus3-like_sf"/>
</dbReference>
<dbReference type="InterPro" id="IPR036885">
    <property type="entry name" value="SWIB_MDM2_dom_sf"/>
</dbReference>
<dbReference type="InterPro" id="IPR011011">
    <property type="entry name" value="Znf_FYVE_PHD"/>
</dbReference>
<dbReference type="SMART" id="SM00249">
    <property type="entry name" value="PHD"/>
    <property type="match status" value="1"/>
</dbReference>
<dbReference type="Gene3D" id="3.30.1490.40">
    <property type="match status" value="1"/>
</dbReference>
<dbReference type="InterPro" id="IPR019835">
    <property type="entry name" value="SWIB_domain"/>
</dbReference>
<dbReference type="PANTHER" id="PTHR46695">
    <property type="entry name" value="ZINC FINGER CCCH DOMAIN-CONTAINING PROTEIN 44-RELATED"/>
    <property type="match status" value="1"/>
</dbReference>
<dbReference type="SUPFAM" id="SSF55277">
    <property type="entry name" value="GYF domain"/>
    <property type="match status" value="1"/>
</dbReference>
<protein>
    <recommendedName>
        <fullName evidence="12">Zinc finger CCCH domain-containing protein 44-like</fullName>
    </recommendedName>
</protein>
<proteinExistence type="predicted"/>
<feature type="compositionally biased region" description="Basic and acidic residues" evidence="5">
    <location>
        <begin position="1267"/>
        <end position="1277"/>
    </location>
</feature>
<dbReference type="InterPro" id="IPR001965">
    <property type="entry name" value="Znf_PHD"/>
</dbReference>
<reference evidence="10 11" key="1">
    <citation type="submission" date="2021-05" db="EMBL/GenBank/DDBJ databases">
        <title>Genome Assembly of Synthetic Allotetraploid Brassica napus Reveals Homoeologous Exchanges between Subgenomes.</title>
        <authorList>
            <person name="Davis J.T."/>
        </authorList>
    </citation>
    <scope>NUCLEOTIDE SEQUENCE [LARGE SCALE GENOMIC DNA]</scope>
    <source>
        <strain evidence="11">cv. Da-Ae</strain>
        <tissue evidence="10">Seedling</tissue>
    </source>
</reference>
<dbReference type="InterPro" id="IPR003169">
    <property type="entry name" value="GYF"/>
</dbReference>
<dbReference type="PROSITE" id="PS50829">
    <property type="entry name" value="GYF"/>
    <property type="match status" value="1"/>
</dbReference>
<gene>
    <name evidence="10" type="ORF">HID58_081954</name>
</gene>
<evidence type="ECO:0000256" key="2">
    <source>
        <dbReference type="ARBA" id="ARBA00022771"/>
    </source>
</evidence>
<dbReference type="InterPro" id="IPR058668">
    <property type="entry name" value="NERD_dom"/>
</dbReference>
<evidence type="ECO:0000313" key="10">
    <source>
        <dbReference type="EMBL" id="KAH0864743.1"/>
    </source>
</evidence>
<dbReference type="SUPFAM" id="SSF57903">
    <property type="entry name" value="FYVE/PHD zinc finger"/>
    <property type="match status" value="1"/>
</dbReference>
<dbReference type="CDD" id="cd15568">
    <property type="entry name" value="PHD5_NSD"/>
    <property type="match status" value="1"/>
</dbReference>
<feature type="domain" description="Plus3" evidence="8">
    <location>
        <begin position="464"/>
        <end position="597"/>
    </location>
</feature>
<organism evidence="10 11">
    <name type="scientific">Brassica napus</name>
    <name type="common">Rape</name>
    <dbReference type="NCBI Taxonomy" id="3708"/>
    <lineage>
        <taxon>Eukaryota</taxon>
        <taxon>Viridiplantae</taxon>
        <taxon>Streptophyta</taxon>
        <taxon>Embryophyta</taxon>
        <taxon>Tracheophyta</taxon>
        <taxon>Spermatophyta</taxon>
        <taxon>Magnoliopsida</taxon>
        <taxon>eudicotyledons</taxon>
        <taxon>Gunneridae</taxon>
        <taxon>Pentapetalae</taxon>
        <taxon>rosids</taxon>
        <taxon>malvids</taxon>
        <taxon>Brassicales</taxon>
        <taxon>Brassicaceae</taxon>
        <taxon>Brassiceae</taxon>
        <taxon>Brassica</taxon>
    </lineage>
</organism>
<feature type="compositionally biased region" description="Polar residues" evidence="5">
    <location>
        <begin position="281"/>
        <end position="290"/>
    </location>
</feature>
<feature type="compositionally biased region" description="Basic and acidic residues" evidence="5">
    <location>
        <begin position="410"/>
        <end position="420"/>
    </location>
</feature>
<evidence type="ECO:0000259" key="7">
    <source>
        <dbReference type="PROSITE" id="PS50829"/>
    </source>
</evidence>
<feature type="region of interest" description="Disordered" evidence="5">
    <location>
        <begin position="281"/>
        <end position="313"/>
    </location>
</feature>
<dbReference type="Pfam" id="PF02201">
    <property type="entry name" value="SWIB"/>
    <property type="match status" value="1"/>
</dbReference>
<feature type="region of interest" description="Disordered" evidence="5">
    <location>
        <begin position="945"/>
        <end position="982"/>
    </location>
</feature>
<dbReference type="SMART" id="SM00151">
    <property type="entry name" value="SWIB"/>
    <property type="match status" value="1"/>
</dbReference>
<feature type="region of interest" description="Disordered" evidence="5">
    <location>
        <begin position="410"/>
        <end position="454"/>
    </location>
</feature>
<evidence type="ECO:0000259" key="8">
    <source>
        <dbReference type="PROSITE" id="PS51360"/>
    </source>
</evidence>
<dbReference type="InterPro" id="IPR003121">
    <property type="entry name" value="SWIB_MDM2_domain"/>
</dbReference>
<evidence type="ECO:0000313" key="11">
    <source>
        <dbReference type="Proteomes" id="UP000824890"/>
    </source>
</evidence>
<dbReference type="PROSITE" id="PS51360">
    <property type="entry name" value="PLUS3"/>
    <property type="match status" value="1"/>
</dbReference>
<dbReference type="PROSITE" id="PS50103">
    <property type="entry name" value="ZF_C3H1"/>
    <property type="match status" value="1"/>
</dbReference>
<dbReference type="Pfam" id="PF25980">
    <property type="entry name" value="NERD_plant"/>
    <property type="match status" value="1"/>
</dbReference>
<dbReference type="PANTHER" id="PTHR46695:SF4">
    <property type="entry name" value="ZINC FINGER CCCH DOMAIN-CONTAINING PROTEIN 44"/>
    <property type="match status" value="1"/>
</dbReference>
<comment type="caution">
    <text evidence="10">The sequence shown here is derived from an EMBL/GenBank/DDBJ whole genome shotgun (WGS) entry which is preliminary data.</text>
</comment>
<dbReference type="InterPro" id="IPR013083">
    <property type="entry name" value="Znf_RING/FYVE/PHD"/>
</dbReference>
<dbReference type="Pfam" id="PF03126">
    <property type="entry name" value="Plus-3"/>
    <property type="match status" value="1"/>
</dbReference>
<feature type="domain" description="C3H1-type" evidence="6">
    <location>
        <begin position="1335"/>
        <end position="1360"/>
    </location>
</feature>
<dbReference type="PROSITE" id="PS51925">
    <property type="entry name" value="SWIB_MDM2"/>
    <property type="match status" value="1"/>
</dbReference>
<sequence length="1360" mass="150697">MENQQLQQVPGEESSVKGVVDLMRVDQCEEEIGASQAPSVPAPTVAGVVDEAAPVKRKRGRPPRAHAKTVSQTRPPPPPRKDEKEEDVCFICFDGGDLVLCDRRNCPKAYHPACIKRDEAFFRTAAKWNCGMSRIVHDVTVYLVFAVSNLGRVIVLTCRWHICGTCQKGSSYMCYTCTFSVCKRCIKDADYVIVRGNMGLCGTCIKPIMLIENISQGDNEAVKVDFDDKLSWEYLFKVYWLCLKEELSLTVEELTRANNPWKEVPYTVPKVESRNIHTLSKACSSGNSDSDVVANGTKRRRTSDSPTVPSKLDTKIPSNIPKKLPGDTNWATKELLEFLSVMRNGDTSVLSQFDVQGLLLDYIKKKNLRDPNQKSQVVCDQMLVKLFERQRVGHFEMLKLLESHFLIQEKPKEEKPKNGESSHSVRSQTEEDSAHDPVVRDRKRKMRRKTDGSEKNENLDAYAAIDVHNINLIYLRRKFIDTLLDDINKVHEKVVGTILRIKVSGSDQKLDIYRLVQVVGTSKASAFYQLGAKTTDVMLEILNLDKREVISIDQLSDQNVTEDECKRLRQSIKCGLNKRLTVGDILKIAATLQVMRVNEVLEADILKLRHLRDRASEKGRRKEYPFFRLPYYIYCTSLALYLQIPCQSQRELLSLSSIQLYILKSFHLDVWFALEKLGRLESPEERQRLLQEVPEVHTDPSMDPSHPSAEDAVLGMRKPDNHIEVQSKSPKKKGDILNNLGNNPQKKYDAPVLRSRKAMHATNKEECSKVDNNSADIQQTGKDDEESEIWHYRDPAGKTQGPFSMVQLRKWKSCGHFPPYLRIWKEHENQDESVLLTEALAGRFDKATTLPSSSFHPQVLKPSPHNSGRTGVDVNCLQKNLKPVSTSSTSSSSSIVTALPNDPKDKQVATLVPCSGKVEDGISVRPQPQVSCPASMSVIPGHVVTPNVRETSGTDQSSAVRPDGKTLEDGANSGSVSINGSVHAPNLNQEIHFRDFPSPTPKSSPEDLEAQAAETIQSLSSCVLVKGPSGVTWSTTATTTVDAPTTTTTSSVVVTGGQLPQVTQQSAVDLAAPSVKHIDLAADHATATHTSNNTHVAHSSGWPAIVADPDECDESVSDLLAEVEAMEQNGLPSSPTSTFHCDDDDDLMKGPEKDFFNPVLRMFLTHETCRMNVSQPSILDYVSAGKSSTGAEAQANTHFSHCGTAGPELLLFAPPAPASTSQDLTLTTTALRLGSETTVEAGLVERPPKYASGVGLEPSLRSPSSHDPARGNTERSPRGNGSQQRRSGGHSRDRQWWNNGHNNSLNNSHNNNRQWPYSSSHGYDHGSGSYTAHPPKGLKICKFYESGYCKKGAACSFWHP</sequence>
<dbReference type="CDD" id="cd00072">
    <property type="entry name" value="GYF"/>
    <property type="match status" value="1"/>
</dbReference>
<feature type="compositionally biased region" description="Low complexity" evidence="5">
    <location>
        <begin position="1298"/>
        <end position="1318"/>
    </location>
</feature>
<feature type="region of interest" description="Disordered" evidence="5">
    <location>
        <begin position="722"/>
        <end position="747"/>
    </location>
</feature>
<feature type="zinc finger region" description="C3H1-type" evidence="4">
    <location>
        <begin position="1335"/>
        <end position="1360"/>
    </location>
</feature>
<dbReference type="Gene3D" id="3.90.70.200">
    <property type="entry name" value="Plus-3 domain"/>
    <property type="match status" value="1"/>
</dbReference>
<feature type="region of interest" description="Disordered" evidence="5">
    <location>
        <begin position="1238"/>
        <end position="1318"/>
    </location>
</feature>
<dbReference type="EMBL" id="JAGKQM010000018">
    <property type="protein sequence ID" value="KAH0864743.1"/>
    <property type="molecule type" value="Genomic_DNA"/>
</dbReference>
<dbReference type="Gene3D" id="3.30.40.10">
    <property type="entry name" value="Zinc/RING finger domain, C3HC4 (zinc finger)"/>
    <property type="match status" value="1"/>
</dbReference>
<keyword evidence="1 4" id="KW-0479">Metal-binding</keyword>
<evidence type="ECO:0000256" key="3">
    <source>
        <dbReference type="ARBA" id="ARBA00022833"/>
    </source>
</evidence>
<dbReference type="SMART" id="SM00719">
    <property type="entry name" value="Plus3"/>
    <property type="match status" value="1"/>
</dbReference>
<evidence type="ECO:0000259" key="6">
    <source>
        <dbReference type="PROSITE" id="PS50103"/>
    </source>
</evidence>
<accession>A0ABQ7Y971</accession>
<dbReference type="Pfam" id="PF02213">
    <property type="entry name" value="GYF"/>
    <property type="match status" value="1"/>
</dbReference>
<feature type="domain" description="GYF" evidence="7">
    <location>
        <begin position="787"/>
        <end position="841"/>
    </location>
</feature>
<feature type="compositionally biased region" description="Basic residues" evidence="5">
    <location>
        <begin position="55"/>
        <end position="67"/>
    </location>
</feature>
<dbReference type="InterPro" id="IPR004343">
    <property type="entry name" value="Plus-3_dom"/>
</dbReference>
<keyword evidence="2 4" id="KW-0863">Zinc-finger</keyword>
<feature type="domain" description="DM2" evidence="9">
    <location>
        <begin position="324"/>
        <end position="407"/>
    </location>
</feature>